<evidence type="ECO:0000313" key="2">
    <source>
        <dbReference type="EMBL" id="CAF3767004.1"/>
    </source>
</evidence>
<evidence type="ECO:0000313" key="3">
    <source>
        <dbReference type="Proteomes" id="UP000663842"/>
    </source>
</evidence>
<feature type="region of interest" description="Disordered" evidence="1">
    <location>
        <begin position="1"/>
        <end position="31"/>
    </location>
</feature>
<dbReference type="InterPro" id="IPR027417">
    <property type="entry name" value="P-loop_NTPase"/>
</dbReference>
<evidence type="ECO:0000256" key="1">
    <source>
        <dbReference type="SAM" id="MobiDB-lite"/>
    </source>
</evidence>
<reference evidence="2" key="1">
    <citation type="submission" date="2021-02" db="EMBL/GenBank/DDBJ databases">
        <authorList>
            <person name="Nowell W R."/>
        </authorList>
    </citation>
    <scope>NUCLEOTIDE SEQUENCE</scope>
</reference>
<comment type="caution">
    <text evidence="2">The sequence shown here is derived from an EMBL/GenBank/DDBJ whole genome shotgun (WGS) entry which is preliminary data.</text>
</comment>
<organism evidence="2 3">
    <name type="scientific">Rotaria magnacalcarata</name>
    <dbReference type="NCBI Taxonomy" id="392030"/>
    <lineage>
        <taxon>Eukaryota</taxon>
        <taxon>Metazoa</taxon>
        <taxon>Spiralia</taxon>
        <taxon>Gnathifera</taxon>
        <taxon>Rotifera</taxon>
        <taxon>Eurotatoria</taxon>
        <taxon>Bdelloidea</taxon>
        <taxon>Philodinida</taxon>
        <taxon>Philodinidae</taxon>
        <taxon>Rotaria</taxon>
    </lineage>
</organism>
<name>A0A818ZPD6_9BILA</name>
<dbReference type="EMBL" id="CAJOBF010000180">
    <property type="protein sequence ID" value="CAF3767004.1"/>
    <property type="molecule type" value="Genomic_DNA"/>
</dbReference>
<proteinExistence type="predicted"/>
<accession>A0A818ZPD6</accession>
<dbReference type="Proteomes" id="UP000663842">
    <property type="component" value="Unassembled WGS sequence"/>
</dbReference>
<gene>
    <name evidence="2" type="ORF">UXM345_LOCUS2901</name>
</gene>
<protein>
    <submittedName>
        <fullName evidence="2">Uncharacterized protein</fullName>
    </submittedName>
</protein>
<dbReference type="AlphaFoldDB" id="A0A818ZPD6"/>
<sequence>MGQSSSMSSDSSTSSMQDLDTNMSSSSTSSSYIPYTAGRTTAAIVPSSTFPGVDVVTFLYYFNVLHLHPLLSNNSIQMNNEDLQHLTERREFVKDMKLFQKLLRTAKVNVNEAMEQLFLQLPNEYLKRAGEYYTIFLDIHHQTQRDAYVSGQLRDEFTWPTSFPDCTPALRQFVDRWIQEELPRQSQAKCLILIGPASTGKTSFAKSIPGLNNYFSDVWSSDHFNPYARYTIYENVSWNNFERRGYPDKKLLFTQSGLVDTVYNRGYPTKINVCQPAIVLLNPGSSEGSLNRITSTNESQGINDDFWSLHAYIYRLGKDEYFYKST</sequence>
<dbReference type="SUPFAM" id="SSF52540">
    <property type="entry name" value="P-loop containing nucleoside triphosphate hydrolases"/>
    <property type="match status" value="1"/>
</dbReference>